<organism evidence="2 3">
    <name type="scientific">Streblomastix strix</name>
    <dbReference type="NCBI Taxonomy" id="222440"/>
    <lineage>
        <taxon>Eukaryota</taxon>
        <taxon>Metamonada</taxon>
        <taxon>Preaxostyla</taxon>
        <taxon>Oxymonadida</taxon>
        <taxon>Streblomastigidae</taxon>
        <taxon>Streblomastix</taxon>
    </lineage>
</organism>
<reference evidence="2 3" key="1">
    <citation type="submission" date="2019-03" db="EMBL/GenBank/DDBJ databases">
        <title>Single cell metagenomics reveals metabolic interactions within the superorganism composed of flagellate Streblomastix strix and complex community of Bacteroidetes bacteria on its surface.</title>
        <authorList>
            <person name="Treitli S.C."/>
            <person name="Kolisko M."/>
            <person name="Husnik F."/>
            <person name="Keeling P."/>
            <person name="Hampl V."/>
        </authorList>
    </citation>
    <scope>NUCLEOTIDE SEQUENCE [LARGE SCALE GENOMIC DNA]</scope>
    <source>
        <strain evidence="2">ST1C</strain>
    </source>
</reference>
<dbReference type="Proteomes" id="UP000324800">
    <property type="component" value="Unassembled WGS sequence"/>
</dbReference>
<dbReference type="EMBL" id="SNRW01047706">
    <property type="protein sequence ID" value="KAA6314783.1"/>
    <property type="molecule type" value="Genomic_DNA"/>
</dbReference>
<feature type="region of interest" description="Disordered" evidence="1">
    <location>
        <begin position="1"/>
        <end position="22"/>
    </location>
</feature>
<protein>
    <submittedName>
        <fullName evidence="2">Uncharacterized protein</fullName>
    </submittedName>
</protein>
<gene>
    <name evidence="2" type="ORF">EZS28_055524</name>
</gene>
<dbReference type="AlphaFoldDB" id="A0A5J4Q2I8"/>
<comment type="caution">
    <text evidence="2">The sequence shown here is derived from an EMBL/GenBank/DDBJ whole genome shotgun (WGS) entry which is preliminary data.</text>
</comment>
<evidence type="ECO:0000313" key="3">
    <source>
        <dbReference type="Proteomes" id="UP000324800"/>
    </source>
</evidence>
<feature type="non-terminal residue" evidence="2">
    <location>
        <position position="176"/>
    </location>
</feature>
<accession>A0A5J4Q2I8</accession>
<name>A0A5J4Q2I8_9EUKA</name>
<evidence type="ECO:0000256" key="1">
    <source>
        <dbReference type="SAM" id="MobiDB-lite"/>
    </source>
</evidence>
<evidence type="ECO:0000313" key="2">
    <source>
        <dbReference type="EMBL" id="KAA6314783.1"/>
    </source>
</evidence>
<feature type="non-terminal residue" evidence="2">
    <location>
        <position position="1"/>
    </location>
</feature>
<sequence>NGGNESNPSGDDPETTNNSFDRNIRTVWSHNLAQEMRAGTETRDSVLRLDLEFGNNGTICAERYKINEFGFVLEISIDNIGQSHDMSQISGSNNQNFKFSWNTVQGGFPLSDAPMFSTNMSSERTWMVRYNVIADASTARDVLVDQQDIRKQETFFDIEHSSRDYSYGCSSPGLES</sequence>
<proteinExistence type="predicted"/>